<keyword evidence="6" id="KW-0472">Membrane</keyword>
<evidence type="ECO:0000256" key="1">
    <source>
        <dbReference type="ARBA" id="ARBA00004442"/>
    </source>
</evidence>
<comment type="caution">
    <text evidence="10">The sequence shown here is derived from an EMBL/GenBank/DDBJ whole genome shotgun (WGS) entry which is preliminary data.</text>
</comment>
<keyword evidence="4" id="KW-1134">Transmembrane beta strand</keyword>
<evidence type="ECO:0000256" key="5">
    <source>
        <dbReference type="ARBA" id="ARBA00022692"/>
    </source>
</evidence>
<comment type="similarity">
    <text evidence="2">Belongs to the outer membrane factor (OMF) (TC 1.B.17) family.</text>
</comment>
<dbReference type="Pfam" id="PF02321">
    <property type="entry name" value="OEP"/>
    <property type="match status" value="2"/>
</dbReference>
<evidence type="ECO:0000256" key="6">
    <source>
        <dbReference type="ARBA" id="ARBA00023136"/>
    </source>
</evidence>
<dbReference type="EMBL" id="JBHRTA010000008">
    <property type="protein sequence ID" value="MFC3196500.1"/>
    <property type="molecule type" value="Genomic_DNA"/>
</dbReference>
<evidence type="ECO:0000313" key="10">
    <source>
        <dbReference type="EMBL" id="MFC3196500.1"/>
    </source>
</evidence>
<evidence type="ECO:0000256" key="4">
    <source>
        <dbReference type="ARBA" id="ARBA00022452"/>
    </source>
</evidence>
<dbReference type="InterPro" id="IPR003423">
    <property type="entry name" value="OMP_efflux"/>
</dbReference>
<feature type="coiled-coil region" evidence="8">
    <location>
        <begin position="193"/>
        <end position="220"/>
    </location>
</feature>
<keyword evidence="5" id="KW-0812">Transmembrane</keyword>
<evidence type="ECO:0000256" key="3">
    <source>
        <dbReference type="ARBA" id="ARBA00022448"/>
    </source>
</evidence>
<reference evidence="11" key="1">
    <citation type="journal article" date="2019" name="Int. J. Syst. Evol. Microbiol.">
        <title>The Global Catalogue of Microorganisms (GCM) 10K type strain sequencing project: providing services to taxonomists for standard genome sequencing and annotation.</title>
        <authorList>
            <consortium name="The Broad Institute Genomics Platform"/>
            <consortium name="The Broad Institute Genome Sequencing Center for Infectious Disease"/>
            <person name="Wu L."/>
            <person name="Ma J."/>
        </authorList>
    </citation>
    <scope>NUCLEOTIDE SEQUENCE [LARGE SCALE GENOMIC DNA]</scope>
    <source>
        <strain evidence="11">KCTC 52416</strain>
    </source>
</reference>
<dbReference type="Proteomes" id="UP001595526">
    <property type="component" value="Unassembled WGS sequence"/>
</dbReference>
<evidence type="ECO:0000256" key="9">
    <source>
        <dbReference type="SAM" id="SignalP"/>
    </source>
</evidence>
<dbReference type="PANTHER" id="PTHR30026">
    <property type="entry name" value="OUTER MEMBRANE PROTEIN TOLC"/>
    <property type="match status" value="1"/>
</dbReference>
<dbReference type="PANTHER" id="PTHR30026:SF20">
    <property type="entry name" value="OUTER MEMBRANE PROTEIN TOLC"/>
    <property type="match status" value="1"/>
</dbReference>
<dbReference type="InterPro" id="IPR051906">
    <property type="entry name" value="TolC-like"/>
</dbReference>
<sequence>MKIVYAIGAALLLAGSVSAQTVLSLEDAISYALANSTVLEKARLDIEQGQEVVAETRAGALPQVNVTSSVTGNPIVQQFVLPAEAFGGAPGEFMAIRAGQSWNAMTQVQLTQQLFNKQLFAGIKAAKGSAEYYQMMKDLSEQNVIQQVAVNYYMVIINREKLDVVASNIARISELEKIVRGQYESGLAKKIDLDRILVNKSNQEAQHEELRRALTHQENLLKYYMDMPIDEEIALPELALEELERSTQLAATASKHQVQDLLDYQVLKKQEELLQYERKARRGEYFPTLSLDANYVFNTQSNKLNLYSSNALNFDMSAISLRLSIPIFDGFAKRSRIRQSDIALRKIGEDIRNTGNSLMMASENAANQVRSSSKTVANQKANMHLAMDVFLSTQNNYRNGLATLTDLLNAESELVVAQNSYNEALLNFKIAEIDLARSRGEIKSIYN</sequence>
<evidence type="ECO:0000313" key="11">
    <source>
        <dbReference type="Proteomes" id="UP001595526"/>
    </source>
</evidence>
<keyword evidence="11" id="KW-1185">Reference proteome</keyword>
<evidence type="ECO:0000256" key="7">
    <source>
        <dbReference type="ARBA" id="ARBA00023237"/>
    </source>
</evidence>
<keyword evidence="3" id="KW-0813">Transport</keyword>
<keyword evidence="7" id="KW-0998">Cell outer membrane</keyword>
<comment type="subcellular location">
    <subcellularLocation>
        <location evidence="1">Cell outer membrane</location>
    </subcellularLocation>
</comment>
<evidence type="ECO:0000256" key="2">
    <source>
        <dbReference type="ARBA" id="ARBA00007613"/>
    </source>
</evidence>
<proteinExistence type="inferred from homology"/>
<feature type="chain" id="PRO_5046241111" evidence="9">
    <location>
        <begin position="20"/>
        <end position="447"/>
    </location>
</feature>
<organism evidence="10 11">
    <name type="scientific">Parapedobacter deserti</name>
    <dbReference type="NCBI Taxonomy" id="1912957"/>
    <lineage>
        <taxon>Bacteria</taxon>
        <taxon>Pseudomonadati</taxon>
        <taxon>Bacteroidota</taxon>
        <taxon>Sphingobacteriia</taxon>
        <taxon>Sphingobacteriales</taxon>
        <taxon>Sphingobacteriaceae</taxon>
        <taxon>Parapedobacter</taxon>
    </lineage>
</organism>
<feature type="signal peptide" evidence="9">
    <location>
        <begin position="1"/>
        <end position="19"/>
    </location>
</feature>
<dbReference type="RefSeq" id="WP_379019272.1">
    <property type="nucleotide sequence ID" value="NZ_JBHRTA010000008.1"/>
</dbReference>
<accession>A0ABV7JEG0</accession>
<gene>
    <name evidence="10" type="ORF">ACFOET_02615</name>
</gene>
<dbReference type="SUPFAM" id="SSF56954">
    <property type="entry name" value="Outer membrane efflux proteins (OEP)"/>
    <property type="match status" value="1"/>
</dbReference>
<protein>
    <submittedName>
        <fullName evidence="10">TolC family protein</fullName>
    </submittedName>
</protein>
<keyword evidence="8" id="KW-0175">Coiled coil</keyword>
<dbReference type="Gene3D" id="1.20.1600.10">
    <property type="entry name" value="Outer membrane efflux proteins (OEP)"/>
    <property type="match status" value="1"/>
</dbReference>
<keyword evidence="9" id="KW-0732">Signal</keyword>
<evidence type="ECO:0000256" key="8">
    <source>
        <dbReference type="SAM" id="Coils"/>
    </source>
</evidence>
<name>A0ABV7JEG0_9SPHI</name>